<evidence type="ECO:0000313" key="1">
    <source>
        <dbReference type="EMBL" id="BAP54804.1"/>
    </source>
</evidence>
<sequence>MAKSFNSLKAQLPVEVRTEVDERIKQEMIKIALQETIITYNHKLYKNKLINLTIEPTKSGLSTDRLSECMISCKKFFIILPYIIRNEKFKLIF</sequence>
<accession>A0A090ADF1</accession>
<proteinExistence type="predicted"/>
<dbReference type="AlphaFoldDB" id="A0A090ADF1"/>
<dbReference type="Proteomes" id="UP000031623">
    <property type="component" value="Chromosome"/>
</dbReference>
<protein>
    <submittedName>
        <fullName evidence="1">Uncharacterized protein</fullName>
    </submittedName>
</protein>
<reference evidence="1 2" key="1">
    <citation type="journal article" date="2014" name="ISME J.">
        <title>Ecophysiology of Thioploca ingrica as revealed by the complete genome sequence supplemented with proteomic evidence.</title>
        <authorList>
            <person name="Kojima H."/>
            <person name="Ogura Y."/>
            <person name="Yamamoto N."/>
            <person name="Togashi T."/>
            <person name="Mori H."/>
            <person name="Watanabe T."/>
            <person name="Nemoto F."/>
            <person name="Kurokawa K."/>
            <person name="Hayashi T."/>
            <person name="Fukui M."/>
        </authorList>
    </citation>
    <scope>NUCLEOTIDE SEQUENCE [LARGE SCALE GENOMIC DNA]</scope>
</reference>
<name>A0A090ADF1_9GAMM</name>
<dbReference type="KEGG" id="tig:THII_0507"/>
<dbReference type="STRING" id="40754.THII_0507"/>
<evidence type="ECO:0000313" key="2">
    <source>
        <dbReference type="Proteomes" id="UP000031623"/>
    </source>
</evidence>
<dbReference type="EMBL" id="AP014633">
    <property type="protein sequence ID" value="BAP54804.1"/>
    <property type="molecule type" value="Genomic_DNA"/>
</dbReference>
<keyword evidence="2" id="KW-1185">Reference proteome</keyword>
<organism evidence="1 2">
    <name type="scientific">Thioploca ingrica</name>
    <dbReference type="NCBI Taxonomy" id="40754"/>
    <lineage>
        <taxon>Bacteria</taxon>
        <taxon>Pseudomonadati</taxon>
        <taxon>Pseudomonadota</taxon>
        <taxon>Gammaproteobacteria</taxon>
        <taxon>Thiotrichales</taxon>
        <taxon>Thiotrichaceae</taxon>
        <taxon>Thioploca</taxon>
    </lineage>
</organism>
<dbReference type="HOGENOM" id="CLU_2398643_0_0_6"/>
<gene>
    <name evidence="1" type="ORF">THII_0507</name>
</gene>